<feature type="binding site" evidence="2">
    <location>
        <position position="64"/>
    </location>
    <ligand>
        <name>Cu cation</name>
        <dbReference type="ChEBI" id="CHEBI:23378"/>
    </ligand>
</feature>
<reference evidence="5 6" key="1">
    <citation type="submission" date="2018-08" db="EMBL/GenBank/DDBJ databases">
        <title>Genome sequence of Methylocystis hirsuta CSC1, a methanotroph able to accumulate PHAs.</title>
        <authorList>
            <person name="Bordel S."/>
            <person name="Rodriguez E."/>
            <person name="Gancedo J."/>
            <person name="Munoz R."/>
        </authorList>
    </citation>
    <scope>NUCLEOTIDE SEQUENCE [LARGE SCALE GENOMIC DNA]</scope>
    <source>
        <strain evidence="5 6">CSC1</strain>
    </source>
</reference>
<gene>
    <name evidence="5" type="ORF">D1O30_18920</name>
</gene>
<dbReference type="Gene3D" id="3.40.30.10">
    <property type="entry name" value="Glutaredoxin"/>
    <property type="match status" value="1"/>
</dbReference>
<keyword evidence="2" id="KW-0479">Metal-binding</keyword>
<evidence type="ECO:0000256" key="4">
    <source>
        <dbReference type="SAM" id="SignalP"/>
    </source>
</evidence>
<evidence type="ECO:0000256" key="1">
    <source>
        <dbReference type="ARBA" id="ARBA00010996"/>
    </source>
</evidence>
<dbReference type="GO" id="GO:0046872">
    <property type="term" value="F:metal ion binding"/>
    <property type="evidence" value="ECO:0007669"/>
    <property type="project" value="UniProtKB-KW"/>
</dbReference>
<evidence type="ECO:0000313" key="5">
    <source>
        <dbReference type="EMBL" id="RNJ51356.1"/>
    </source>
</evidence>
<feature type="signal peptide" evidence="4">
    <location>
        <begin position="1"/>
        <end position="21"/>
    </location>
</feature>
<evidence type="ECO:0000313" key="6">
    <source>
        <dbReference type="Proteomes" id="UP000268623"/>
    </source>
</evidence>
<dbReference type="InterPro" id="IPR036249">
    <property type="entry name" value="Thioredoxin-like_sf"/>
</dbReference>
<feature type="binding site" evidence="2">
    <location>
        <position position="68"/>
    </location>
    <ligand>
        <name>Cu cation</name>
        <dbReference type="ChEBI" id="CHEBI:23378"/>
    </ligand>
</feature>
<comment type="similarity">
    <text evidence="1">Belongs to the SCO1/2 family.</text>
</comment>
<evidence type="ECO:0000256" key="3">
    <source>
        <dbReference type="PIRSR" id="PIRSR603782-2"/>
    </source>
</evidence>
<feature type="chain" id="PRO_5018109185" evidence="4">
    <location>
        <begin position="22"/>
        <end position="176"/>
    </location>
</feature>
<dbReference type="SUPFAM" id="SSF52833">
    <property type="entry name" value="Thioredoxin-like"/>
    <property type="match status" value="1"/>
</dbReference>
<keyword evidence="2" id="KW-0186">Copper</keyword>
<dbReference type="CDD" id="cd02968">
    <property type="entry name" value="SCO"/>
    <property type="match status" value="1"/>
</dbReference>
<evidence type="ECO:0000256" key="2">
    <source>
        <dbReference type="PIRSR" id="PIRSR603782-1"/>
    </source>
</evidence>
<dbReference type="InterPro" id="IPR003782">
    <property type="entry name" value="SCO1/SenC"/>
</dbReference>
<proteinExistence type="inferred from homology"/>
<dbReference type="Pfam" id="PF02630">
    <property type="entry name" value="SCO1-SenC"/>
    <property type="match status" value="1"/>
</dbReference>
<keyword evidence="4" id="KW-0732">Signal</keyword>
<dbReference type="Proteomes" id="UP000268623">
    <property type="component" value="Unassembled WGS sequence"/>
</dbReference>
<sequence>MALQRIAAASLFVFSAAGAWAFQSVQVTLPSVELSDQHGRHLDLGQELMAPDGVAVLSFFFQGCKAACPVTEAEMHFLDTQLAPHARLLTLTLDPLRDTVERLARHAAQTGASARWRFLTGDREAVDALLDRLDVRFGALDEHPTVIFLAVHGQLFRLNGQPDAREIVALIKRLTS</sequence>
<feature type="disulfide bond" description="Redox-active" evidence="3">
    <location>
        <begin position="64"/>
        <end position="68"/>
    </location>
</feature>
<dbReference type="EMBL" id="QWDD01000001">
    <property type="protein sequence ID" value="RNJ51356.1"/>
    <property type="molecule type" value="Genomic_DNA"/>
</dbReference>
<protein>
    <submittedName>
        <fullName evidence="5">SCO family protein</fullName>
    </submittedName>
</protein>
<dbReference type="AlphaFoldDB" id="A0A3M9XUN6"/>
<accession>A0A3M9XUN6</accession>
<keyword evidence="3" id="KW-1015">Disulfide bond</keyword>
<comment type="caution">
    <text evidence="5">The sequence shown here is derived from an EMBL/GenBank/DDBJ whole genome shotgun (WGS) entry which is preliminary data.</text>
</comment>
<organism evidence="5 6">
    <name type="scientific">Methylocystis hirsuta</name>
    <dbReference type="NCBI Taxonomy" id="369798"/>
    <lineage>
        <taxon>Bacteria</taxon>
        <taxon>Pseudomonadati</taxon>
        <taxon>Pseudomonadota</taxon>
        <taxon>Alphaproteobacteria</taxon>
        <taxon>Hyphomicrobiales</taxon>
        <taxon>Methylocystaceae</taxon>
        <taxon>Methylocystis</taxon>
    </lineage>
</organism>
<name>A0A3M9XUN6_9HYPH</name>
<keyword evidence="6" id="KW-1185">Reference proteome</keyword>